<dbReference type="InterPro" id="IPR036286">
    <property type="entry name" value="LexA/Signal_pep-like_sf"/>
</dbReference>
<name>A0A1I1MSU5_9ACTN</name>
<dbReference type="InterPro" id="IPR000223">
    <property type="entry name" value="Pept_S26A_signal_pept_1"/>
</dbReference>
<sequence>MTTDERTDRTATTNGSWKVIRETVILLVVAIGLAVVVKTFFVQAFYIPSGSMEPGLVVNDRIMVEKPSYWNGGPQRGDVVVFADPGDWLDDDEDAGPTGLVGRGLAKIGLYPSGGHLVKRVIGVAGDKIVCCDKDGRITVNGTPLAEDSFIDPQDDCDGPMAGCAGWSATVPAGRLFVMGDNRDQSADSSFHLCTDDDGPSCDKDDAFVSTDLVVGKVVALVWPLGRAHVLHRPDGFDDVADPAKKD</sequence>
<dbReference type="GO" id="GO:0009003">
    <property type="term" value="F:signal peptidase activity"/>
    <property type="evidence" value="ECO:0007669"/>
    <property type="project" value="UniProtKB-EC"/>
</dbReference>
<dbReference type="PROSITE" id="PS00761">
    <property type="entry name" value="SPASE_I_3"/>
    <property type="match status" value="1"/>
</dbReference>
<feature type="transmembrane region" description="Helical" evidence="7">
    <location>
        <begin position="24"/>
        <end position="46"/>
    </location>
</feature>
<comment type="subcellular location">
    <subcellularLocation>
        <location evidence="2">Cell membrane</location>
        <topology evidence="2">Single-pass type II membrane protein</topology>
    </subcellularLocation>
    <subcellularLocation>
        <location evidence="7">Membrane</location>
        <topology evidence="7">Single-pass type II membrane protein</topology>
    </subcellularLocation>
</comment>
<reference evidence="9 10" key="1">
    <citation type="submission" date="2016-10" db="EMBL/GenBank/DDBJ databases">
        <authorList>
            <person name="de Groot N.N."/>
        </authorList>
    </citation>
    <scope>NUCLEOTIDE SEQUENCE [LARGE SCALE GENOMIC DNA]</scope>
    <source>
        <strain evidence="9 10">CGMCC 1.7056</strain>
    </source>
</reference>
<keyword evidence="7" id="KW-0472">Membrane</keyword>
<dbReference type="Gene3D" id="2.10.109.10">
    <property type="entry name" value="Umud Fragment, subunit A"/>
    <property type="match status" value="1"/>
</dbReference>
<dbReference type="NCBIfam" id="TIGR02227">
    <property type="entry name" value="sigpep_I_bact"/>
    <property type="match status" value="1"/>
</dbReference>
<evidence type="ECO:0000313" key="9">
    <source>
        <dbReference type="EMBL" id="SFC88497.1"/>
    </source>
</evidence>
<keyword evidence="7" id="KW-0812">Transmembrane</keyword>
<feature type="active site" evidence="6">
    <location>
        <position position="119"/>
    </location>
</feature>
<keyword evidence="5 7" id="KW-0378">Hydrolase</keyword>
<comment type="catalytic activity">
    <reaction evidence="1 7">
        <text>Cleavage of hydrophobic, N-terminal signal or leader sequences from secreted and periplasmic proteins.</text>
        <dbReference type="EC" id="3.4.21.89"/>
    </reaction>
</comment>
<gene>
    <name evidence="9" type="ORF">SAMN04487968_11364</name>
</gene>
<evidence type="ECO:0000256" key="1">
    <source>
        <dbReference type="ARBA" id="ARBA00000677"/>
    </source>
</evidence>
<dbReference type="OrthoDB" id="9815782at2"/>
<dbReference type="STRING" id="574651.SAMN04487968_11364"/>
<evidence type="ECO:0000256" key="2">
    <source>
        <dbReference type="ARBA" id="ARBA00004401"/>
    </source>
</evidence>
<proteinExistence type="inferred from homology"/>
<keyword evidence="10" id="KW-1185">Reference proteome</keyword>
<protein>
    <recommendedName>
        <fullName evidence="4 7">Signal peptidase I</fullName>
        <ecNumber evidence="4 7">3.4.21.89</ecNumber>
    </recommendedName>
</protein>
<organism evidence="9 10">
    <name type="scientific">Nocardioides terrae</name>
    <dbReference type="NCBI Taxonomy" id="574651"/>
    <lineage>
        <taxon>Bacteria</taxon>
        <taxon>Bacillati</taxon>
        <taxon>Actinomycetota</taxon>
        <taxon>Actinomycetes</taxon>
        <taxon>Propionibacteriales</taxon>
        <taxon>Nocardioidaceae</taxon>
        <taxon>Nocardioides</taxon>
    </lineage>
</organism>
<dbReference type="GO" id="GO:0005886">
    <property type="term" value="C:plasma membrane"/>
    <property type="evidence" value="ECO:0007669"/>
    <property type="project" value="UniProtKB-SubCell"/>
</dbReference>
<feature type="domain" description="Peptidase S26" evidence="8">
    <location>
        <begin position="21"/>
        <end position="223"/>
    </location>
</feature>
<evidence type="ECO:0000256" key="3">
    <source>
        <dbReference type="ARBA" id="ARBA00009370"/>
    </source>
</evidence>
<dbReference type="InterPro" id="IPR019533">
    <property type="entry name" value="Peptidase_S26"/>
</dbReference>
<evidence type="ECO:0000256" key="4">
    <source>
        <dbReference type="ARBA" id="ARBA00013208"/>
    </source>
</evidence>
<dbReference type="PRINTS" id="PR00727">
    <property type="entry name" value="LEADERPTASE"/>
</dbReference>
<comment type="similarity">
    <text evidence="3 7">Belongs to the peptidase S26 family.</text>
</comment>
<evidence type="ECO:0000259" key="8">
    <source>
        <dbReference type="Pfam" id="PF10502"/>
    </source>
</evidence>
<dbReference type="PANTHER" id="PTHR43390:SF1">
    <property type="entry name" value="CHLOROPLAST PROCESSING PEPTIDASE"/>
    <property type="match status" value="1"/>
</dbReference>
<dbReference type="CDD" id="cd06530">
    <property type="entry name" value="S26_SPase_I"/>
    <property type="match status" value="1"/>
</dbReference>
<keyword evidence="7" id="KW-1133">Transmembrane helix</keyword>
<dbReference type="AlphaFoldDB" id="A0A1I1MSU5"/>
<keyword evidence="7" id="KW-0645">Protease</keyword>
<dbReference type="EMBL" id="FOLB01000013">
    <property type="protein sequence ID" value="SFC88497.1"/>
    <property type="molecule type" value="Genomic_DNA"/>
</dbReference>
<accession>A0A1I1MSU5</accession>
<dbReference type="PANTHER" id="PTHR43390">
    <property type="entry name" value="SIGNAL PEPTIDASE I"/>
    <property type="match status" value="1"/>
</dbReference>
<dbReference type="Pfam" id="PF10502">
    <property type="entry name" value="Peptidase_S26"/>
    <property type="match status" value="1"/>
</dbReference>
<dbReference type="RefSeq" id="WP_091125855.1">
    <property type="nucleotide sequence ID" value="NZ_FOLB01000013.1"/>
</dbReference>
<feature type="active site" evidence="6">
    <location>
        <position position="51"/>
    </location>
</feature>
<dbReference type="InterPro" id="IPR019758">
    <property type="entry name" value="Pept_S26A_signal_pept_1_CS"/>
</dbReference>
<dbReference type="Proteomes" id="UP000198832">
    <property type="component" value="Unassembled WGS sequence"/>
</dbReference>
<evidence type="ECO:0000256" key="6">
    <source>
        <dbReference type="PIRSR" id="PIRSR600223-1"/>
    </source>
</evidence>
<evidence type="ECO:0000313" key="10">
    <source>
        <dbReference type="Proteomes" id="UP000198832"/>
    </source>
</evidence>
<dbReference type="GO" id="GO:0004252">
    <property type="term" value="F:serine-type endopeptidase activity"/>
    <property type="evidence" value="ECO:0007669"/>
    <property type="project" value="InterPro"/>
</dbReference>
<evidence type="ECO:0000256" key="5">
    <source>
        <dbReference type="ARBA" id="ARBA00022801"/>
    </source>
</evidence>
<dbReference type="SUPFAM" id="SSF51306">
    <property type="entry name" value="LexA/Signal peptidase"/>
    <property type="match status" value="1"/>
</dbReference>
<dbReference type="EC" id="3.4.21.89" evidence="4 7"/>
<dbReference type="GO" id="GO:0006465">
    <property type="term" value="P:signal peptide processing"/>
    <property type="evidence" value="ECO:0007669"/>
    <property type="project" value="InterPro"/>
</dbReference>
<evidence type="ECO:0000256" key="7">
    <source>
        <dbReference type="RuleBase" id="RU362042"/>
    </source>
</evidence>